<dbReference type="PATRIC" id="fig|1398.18.peg.1283"/>
<evidence type="ECO:0000313" key="14">
    <source>
        <dbReference type="Proteomes" id="UP000070376"/>
    </source>
</evidence>
<dbReference type="EMBL" id="CP010525">
    <property type="protein sequence ID" value="AJO23430.1"/>
    <property type="molecule type" value="Genomic_DNA"/>
</dbReference>
<dbReference type="PANTHER" id="PTHR33055">
    <property type="entry name" value="TRANSPOSASE FOR INSERTION SEQUENCE ELEMENT IS1111A"/>
    <property type="match status" value="1"/>
</dbReference>
<evidence type="ECO:0000313" key="9">
    <source>
        <dbReference type="EMBL" id="AJO23430.1"/>
    </source>
</evidence>
<proteinExistence type="predicted"/>
<dbReference type="InterPro" id="IPR047650">
    <property type="entry name" value="Transpos_IS110"/>
</dbReference>
<dbReference type="RefSeq" id="WP_013858393.1">
    <property type="nucleotide sequence ID" value="NZ_CP010525.1"/>
</dbReference>
<evidence type="ECO:0000313" key="8">
    <source>
        <dbReference type="EMBL" id="AJO23092.1"/>
    </source>
</evidence>
<feature type="domain" description="Transposase IS110-like N-terminal" evidence="1">
    <location>
        <begin position="5"/>
        <end position="162"/>
    </location>
</feature>
<accession>A0A0C5CBQ3</accession>
<sequence>MPLFVGIDVSSKNLDACLMDGMGETLATQTVTNNLPGASELRDAILQHAEADDTIQIAMEATSVYSWHPAMFFHEDPELKQRRTKVFTLNPKLVRNFKKAYAEMDKTDPKDAWVIADRLRFGRLPKSVIQSEQYLALQRLTRMRYHLIQSLTREQQVFLNHLFFKFSAFNLEVDTPVFGHAITEFLLEAYSLDEIAQMPLEDLAMYLQTKGHGRFSDPEDLAASIQKAARSSYRLSKCVEDSIDLVLGSSIEIIRHLKRQIKDLDKAIARVLDGIPNTLQTIPGIGPVSCAGILAEIGDIERFDDQAAIAKFAGLFWPRHQSGDFEADDKMLARTGNRYLRYYLVEAANLVRRHEPEYRAFYQKKYREVHKHSHKRALVLTARKLVRLIDALLRNDQIYAPKKKVTR</sequence>
<evidence type="ECO:0000313" key="4">
    <source>
        <dbReference type="EMBL" id="AJO21246.1"/>
    </source>
</evidence>
<name>A0A0C5CBQ3_HEYCO</name>
<evidence type="ECO:0000313" key="7">
    <source>
        <dbReference type="EMBL" id="AJO22060.1"/>
    </source>
</evidence>
<dbReference type="EMBL" id="CP010525">
    <property type="protein sequence ID" value="AJO24266.1"/>
    <property type="molecule type" value="Genomic_DNA"/>
</dbReference>
<reference evidence="3" key="1">
    <citation type="submission" date="2015-01" db="EMBL/GenBank/DDBJ databases">
        <title>Comparative genome analysis of Bacillus coagulans HM-08, Clostridium butyricum HM-68, Bacillus subtilis HM-66 and Bacillus licheniformis BL-09.</title>
        <authorList>
            <person name="Zhang H."/>
        </authorList>
    </citation>
    <scope>NUCLEOTIDE SEQUENCE [LARGE SCALE GENOMIC DNA]</scope>
    <source>
        <strain evidence="3">HM-08</strain>
    </source>
</reference>
<evidence type="ECO:0000313" key="11">
    <source>
        <dbReference type="EMBL" id="AJO24266.1"/>
    </source>
</evidence>
<evidence type="ECO:0000259" key="1">
    <source>
        <dbReference type="Pfam" id="PF01548"/>
    </source>
</evidence>
<organism evidence="12 14">
    <name type="scientific">Heyndrickxia coagulans</name>
    <name type="common">Weizmannia coagulans</name>
    <dbReference type="NCBI Taxonomy" id="1398"/>
    <lineage>
        <taxon>Bacteria</taxon>
        <taxon>Bacillati</taxon>
        <taxon>Bacillota</taxon>
        <taxon>Bacilli</taxon>
        <taxon>Bacillales</taxon>
        <taxon>Bacillaceae</taxon>
        <taxon>Heyndrickxia</taxon>
    </lineage>
</organism>
<evidence type="ECO:0000313" key="5">
    <source>
        <dbReference type="EMBL" id="AJO21364.1"/>
    </source>
</evidence>
<dbReference type="EMBL" id="CP010525">
    <property type="protein sequence ID" value="AJO21364.1"/>
    <property type="molecule type" value="Genomic_DNA"/>
</dbReference>
<evidence type="ECO:0000313" key="6">
    <source>
        <dbReference type="EMBL" id="AJO21746.1"/>
    </source>
</evidence>
<evidence type="ECO:0000313" key="12">
    <source>
        <dbReference type="EMBL" id="KWZ81121.1"/>
    </source>
</evidence>
<dbReference type="EMBL" id="CP010525">
    <property type="protein sequence ID" value="AJO23092.1"/>
    <property type="molecule type" value="Genomic_DNA"/>
</dbReference>
<evidence type="ECO:0000259" key="2">
    <source>
        <dbReference type="Pfam" id="PF02371"/>
    </source>
</evidence>
<dbReference type="Pfam" id="PF02371">
    <property type="entry name" value="Transposase_20"/>
    <property type="match status" value="1"/>
</dbReference>
<dbReference type="Proteomes" id="UP000070376">
    <property type="component" value="Unassembled WGS sequence"/>
</dbReference>
<feature type="domain" description="Transposase IS116/IS110/IS902 C-terminal" evidence="2">
    <location>
        <begin position="278"/>
        <end position="363"/>
    </location>
</feature>
<dbReference type="PANTHER" id="PTHR33055:SF13">
    <property type="entry name" value="TRANSPOSASE"/>
    <property type="match status" value="1"/>
</dbReference>
<dbReference type="Pfam" id="PF01548">
    <property type="entry name" value="DEDD_Tnp_IS110"/>
    <property type="match status" value="1"/>
</dbReference>
<dbReference type="EMBL" id="CP010525">
    <property type="protein sequence ID" value="AJO21746.1"/>
    <property type="molecule type" value="Genomic_DNA"/>
</dbReference>
<dbReference type="Proteomes" id="UP000032024">
    <property type="component" value="Chromosome"/>
</dbReference>
<reference evidence="12" key="4">
    <citation type="submission" date="2016-01" db="EMBL/GenBank/DDBJ databases">
        <authorList>
            <person name="Oliw E.H."/>
        </authorList>
    </citation>
    <scope>NUCLEOTIDE SEQUENCE [LARGE SCALE GENOMIC DNA]</scope>
    <source>
        <strain evidence="12">GED7749B</strain>
    </source>
</reference>
<dbReference type="EMBL" id="CP010525">
    <property type="protein sequence ID" value="AJO22060.1"/>
    <property type="molecule type" value="Genomic_DNA"/>
</dbReference>
<dbReference type="AlphaFoldDB" id="A0A0C5CBQ3"/>
<dbReference type="GO" id="GO:0003677">
    <property type="term" value="F:DNA binding"/>
    <property type="evidence" value="ECO:0007669"/>
    <property type="project" value="InterPro"/>
</dbReference>
<dbReference type="GO" id="GO:0004803">
    <property type="term" value="F:transposase activity"/>
    <property type="evidence" value="ECO:0007669"/>
    <property type="project" value="InterPro"/>
</dbReference>
<evidence type="ECO:0000313" key="10">
    <source>
        <dbReference type="EMBL" id="AJO23487.1"/>
    </source>
</evidence>
<dbReference type="EMBL" id="CP010525">
    <property type="protein sequence ID" value="AJO20866.1"/>
    <property type="molecule type" value="Genomic_DNA"/>
</dbReference>
<reference evidence="14" key="3">
    <citation type="submission" date="2016-01" db="EMBL/GenBank/DDBJ databases">
        <authorList>
            <person name="Mitreva M."/>
            <person name="Pepin K.H."/>
            <person name="Mihindukulasuriya K.A."/>
            <person name="Fulton R."/>
            <person name="Fronick C."/>
            <person name="O'Laughlin M."/>
            <person name="Miner T."/>
            <person name="Herter B."/>
            <person name="Rosa B.A."/>
            <person name="Cordes M."/>
            <person name="Tomlinson C."/>
            <person name="Wollam A."/>
            <person name="Palsikar V.B."/>
            <person name="Mardis E.R."/>
            <person name="Wilson R.K."/>
        </authorList>
    </citation>
    <scope>NUCLEOTIDE SEQUENCE [LARGE SCALE GENOMIC DNA]</scope>
    <source>
        <strain evidence="14">GED7749B</strain>
    </source>
</reference>
<dbReference type="EMBL" id="CP010525">
    <property type="protein sequence ID" value="AJO21246.1"/>
    <property type="molecule type" value="Genomic_DNA"/>
</dbReference>
<dbReference type="OMA" id="IGMEATS"/>
<reference evidence="13" key="2">
    <citation type="submission" date="2015-01" db="EMBL/GenBank/DDBJ databases">
        <title>Comparative genome analysis of Bacillus coagulans HM-08, Clostridium butyricum HM-68, Bacillus subtilis HM-66 and Bacillus paralicheniformis BL-09.</title>
        <authorList>
            <person name="Zhang H."/>
        </authorList>
    </citation>
    <scope>NUCLEOTIDE SEQUENCE [LARGE SCALE GENOMIC DNA]</scope>
    <source>
        <strain evidence="13">HM-08</strain>
    </source>
</reference>
<keyword evidence="13" id="KW-1185">Reference proteome</keyword>
<protein>
    <submittedName>
        <fullName evidence="3 12">Transposase</fullName>
    </submittedName>
</protein>
<dbReference type="EMBL" id="CP010525">
    <property type="protein sequence ID" value="AJO23487.1"/>
    <property type="molecule type" value="Genomic_DNA"/>
</dbReference>
<evidence type="ECO:0000313" key="3">
    <source>
        <dbReference type="EMBL" id="AJO20866.1"/>
    </source>
</evidence>
<dbReference type="NCBIfam" id="NF033542">
    <property type="entry name" value="transpos_IS110"/>
    <property type="match status" value="1"/>
</dbReference>
<dbReference type="InterPro" id="IPR002525">
    <property type="entry name" value="Transp_IS110-like_N"/>
</dbReference>
<dbReference type="GO" id="GO:0006313">
    <property type="term" value="P:DNA transposition"/>
    <property type="evidence" value="ECO:0007669"/>
    <property type="project" value="InterPro"/>
</dbReference>
<gene>
    <name evidence="12" type="ORF">HMPREF3213_02117</name>
    <name evidence="3" type="ORF">SB48_HM08orf00100</name>
    <name evidence="4" type="ORF">SB48_HM08orf00703</name>
    <name evidence="5" type="ORF">SB48_HM08orf00872</name>
    <name evidence="6" type="ORF">SB48_HM08orf01455</name>
    <name evidence="7" type="ORF">SB48_HM08orf01967</name>
    <name evidence="8" type="ORF">SB48_HM08orf03624</name>
    <name evidence="9" type="ORF">SB48_HM08orf04197</name>
    <name evidence="10" type="ORF">SB48_HM08orf04286</name>
    <name evidence="11" type="ORF">SB48_HM08orf05549</name>
</gene>
<dbReference type="EMBL" id="LRPN01000079">
    <property type="protein sequence ID" value="KWZ81121.1"/>
    <property type="molecule type" value="Genomic_DNA"/>
</dbReference>
<dbReference type="GeneID" id="93260833"/>
<dbReference type="InterPro" id="IPR003346">
    <property type="entry name" value="Transposase_20"/>
</dbReference>
<evidence type="ECO:0000313" key="13">
    <source>
        <dbReference type="Proteomes" id="UP000032024"/>
    </source>
</evidence>